<evidence type="ECO:0000313" key="4">
    <source>
        <dbReference type="EMBL" id="CAF4316202.1"/>
    </source>
</evidence>
<evidence type="ECO:0000313" key="1">
    <source>
        <dbReference type="EMBL" id="CAF1395845.1"/>
    </source>
</evidence>
<proteinExistence type="predicted"/>
<evidence type="ECO:0000313" key="2">
    <source>
        <dbReference type="EMBL" id="CAF1439656.1"/>
    </source>
</evidence>
<sequence>MAVNYIDELDDDMKISQAVTEVIVNIREDRDIDQLILSVIIWN</sequence>
<evidence type="ECO:0000313" key="5">
    <source>
        <dbReference type="Proteomes" id="UP000663829"/>
    </source>
</evidence>
<keyword evidence="5" id="KW-1185">Reference proteome</keyword>
<protein>
    <submittedName>
        <fullName evidence="2">Uncharacterized protein</fullName>
    </submittedName>
</protein>
<dbReference type="Proteomes" id="UP000677228">
    <property type="component" value="Unassembled WGS sequence"/>
</dbReference>
<organism evidence="2 5">
    <name type="scientific">Didymodactylos carnosus</name>
    <dbReference type="NCBI Taxonomy" id="1234261"/>
    <lineage>
        <taxon>Eukaryota</taxon>
        <taxon>Metazoa</taxon>
        <taxon>Spiralia</taxon>
        <taxon>Gnathifera</taxon>
        <taxon>Rotifera</taxon>
        <taxon>Eurotatoria</taxon>
        <taxon>Bdelloidea</taxon>
        <taxon>Philodinida</taxon>
        <taxon>Philodinidae</taxon>
        <taxon>Didymodactylos</taxon>
    </lineage>
</organism>
<accession>A0A815NKX9</accession>
<dbReference type="EMBL" id="CAJNOQ010018931">
    <property type="protein sequence ID" value="CAF1439656.1"/>
    <property type="molecule type" value="Genomic_DNA"/>
</dbReference>
<gene>
    <name evidence="2" type="ORF">GPM918_LOCUS34323</name>
    <name evidence="1" type="ORF">OVA965_LOCUS32804</name>
    <name evidence="4" type="ORF">SRO942_LOCUS35021</name>
    <name evidence="3" type="ORF">TMI583_LOCUS33666</name>
</gene>
<dbReference type="Proteomes" id="UP000663829">
    <property type="component" value="Unassembled WGS sequence"/>
</dbReference>
<feature type="non-terminal residue" evidence="2">
    <location>
        <position position="1"/>
    </location>
</feature>
<dbReference type="EMBL" id="CAJOBC010084371">
    <property type="protein sequence ID" value="CAF4316202.1"/>
    <property type="molecule type" value="Genomic_DNA"/>
</dbReference>
<dbReference type="Proteomes" id="UP000681722">
    <property type="component" value="Unassembled WGS sequence"/>
</dbReference>
<dbReference type="Proteomes" id="UP000682733">
    <property type="component" value="Unassembled WGS sequence"/>
</dbReference>
<dbReference type="EMBL" id="CAJOBA010047609">
    <property type="protein sequence ID" value="CAF4203211.1"/>
    <property type="molecule type" value="Genomic_DNA"/>
</dbReference>
<dbReference type="EMBL" id="CAJNOK010025901">
    <property type="protein sequence ID" value="CAF1395845.1"/>
    <property type="molecule type" value="Genomic_DNA"/>
</dbReference>
<comment type="caution">
    <text evidence="2">The sequence shown here is derived from an EMBL/GenBank/DDBJ whole genome shotgun (WGS) entry which is preliminary data.</text>
</comment>
<name>A0A815NKX9_9BILA</name>
<reference evidence="2" key="1">
    <citation type="submission" date="2021-02" db="EMBL/GenBank/DDBJ databases">
        <authorList>
            <person name="Nowell W R."/>
        </authorList>
    </citation>
    <scope>NUCLEOTIDE SEQUENCE</scope>
</reference>
<dbReference type="AlphaFoldDB" id="A0A815NKX9"/>
<evidence type="ECO:0000313" key="3">
    <source>
        <dbReference type="EMBL" id="CAF4203211.1"/>
    </source>
</evidence>